<dbReference type="InterPro" id="IPR005503">
    <property type="entry name" value="FliL"/>
</dbReference>
<evidence type="ECO:0000256" key="4">
    <source>
        <dbReference type="ARBA" id="ARBA00022475"/>
    </source>
</evidence>
<keyword evidence="6" id="KW-0812">Transmembrane</keyword>
<dbReference type="EMBL" id="CP014674">
    <property type="protein sequence ID" value="AOX18265.1"/>
    <property type="molecule type" value="Genomic_DNA"/>
</dbReference>
<dbReference type="GO" id="GO:0006935">
    <property type="term" value="P:chemotaxis"/>
    <property type="evidence" value="ECO:0007669"/>
    <property type="project" value="UniProtKB-KW"/>
</dbReference>
<evidence type="ECO:0000256" key="2">
    <source>
        <dbReference type="ARBA" id="ARBA00004162"/>
    </source>
</evidence>
<keyword evidence="4" id="KW-1003">Cell membrane</keyword>
<keyword evidence="7 10" id="KW-0283">Flagellar rotation</keyword>
<name>A0A1D8UX59_9PROT</name>
<comment type="similarity">
    <text evidence="3 10">Belongs to the FliL family.</text>
</comment>
<sequence length="141" mass="15685">MGKPLWAVLAGIVLLGGGGIAWWRFHHIAHPVTETAKLAVPYVMALPSLMSTLDSGTDTGRSYFVRVTAQLQLSDEKDAFAVKAKFPEIQDLFQTYFHNTRPDELAGVGIYRLREAMLAQINNIVAPIQVQNLFFTELLVQ</sequence>
<keyword evidence="8" id="KW-1133">Transmembrane helix</keyword>
<evidence type="ECO:0000256" key="3">
    <source>
        <dbReference type="ARBA" id="ARBA00008281"/>
    </source>
</evidence>
<evidence type="ECO:0000256" key="7">
    <source>
        <dbReference type="ARBA" id="ARBA00022779"/>
    </source>
</evidence>
<comment type="function">
    <text evidence="1 10">Controls the rotational direction of flagella during chemotaxis.</text>
</comment>
<evidence type="ECO:0000256" key="10">
    <source>
        <dbReference type="RuleBase" id="RU364125"/>
    </source>
</evidence>
<dbReference type="GO" id="GO:0009425">
    <property type="term" value="C:bacterial-type flagellum basal body"/>
    <property type="evidence" value="ECO:0007669"/>
    <property type="project" value="InterPro"/>
</dbReference>
<evidence type="ECO:0000256" key="1">
    <source>
        <dbReference type="ARBA" id="ARBA00002254"/>
    </source>
</evidence>
<evidence type="ECO:0000313" key="11">
    <source>
        <dbReference type="EMBL" id="AOX18265.1"/>
    </source>
</evidence>
<evidence type="ECO:0000256" key="8">
    <source>
        <dbReference type="ARBA" id="ARBA00022989"/>
    </source>
</evidence>
<proteinExistence type="inferred from homology"/>
<evidence type="ECO:0000313" key="12">
    <source>
        <dbReference type="Proteomes" id="UP000179145"/>
    </source>
</evidence>
<dbReference type="PANTHER" id="PTHR35091">
    <property type="entry name" value="FLAGELLAR PROTEIN FLIL"/>
    <property type="match status" value="1"/>
</dbReference>
<accession>A0A1D8UX59</accession>
<reference evidence="11 12" key="1">
    <citation type="journal article" date="2016" name="Microb. Cell Fact.">
        <title>Dissection of exopolysaccharide biosynthesis in Kozakia baliensis.</title>
        <authorList>
            <person name="Brandt J.U."/>
            <person name="Jakob F."/>
            <person name="Behr J."/>
            <person name="Geissler A.J."/>
            <person name="Vogel R.F."/>
        </authorList>
    </citation>
    <scope>NUCLEOTIDE SEQUENCE [LARGE SCALE GENOMIC DNA]</scope>
    <source>
        <strain evidence="11 12">DSM 14400</strain>
    </source>
</reference>
<evidence type="ECO:0000256" key="6">
    <source>
        <dbReference type="ARBA" id="ARBA00022692"/>
    </source>
</evidence>
<keyword evidence="5 10" id="KW-0145">Chemotaxis</keyword>
<dbReference type="AlphaFoldDB" id="A0A1D8UX59"/>
<dbReference type="Proteomes" id="UP000179145">
    <property type="component" value="Chromosome"/>
</dbReference>
<comment type="subcellular location">
    <subcellularLocation>
        <location evidence="10">Cell inner membrane</location>
    </subcellularLocation>
    <subcellularLocation>
        <location evidence="2">Cell membrane</location>
        <topology evidence="2">Single-pass membrane protein</topology>
    </subcellularLocation>
</comment>
<gene>
    <name evidence="11" type="ORF">A0U89_10050</name>
</gene>
<keyword evidence="12" id="KW-1185">Reference proteome</keyword>
<dbReference type="eggNOG" id="COG1580">
    <property type="taxonomic scope" value="Bacteria"/>
</dbReference>
<keyword evidence="9 10" id="KW-0472">Membrane</keyword>
<evidence type="ECO:0000256" key="5">
    <source>
        <dbReference type="ARBA" id="ARBA00022500"/>
    </source>
</evidence>
<organism evidence="11 12">
    <name type="scientific">Kozakia baliensis</name>
    <dbReference type="NCBI Taxonomy" id="153496"/>
    <lineage>
        <taxon>Bacteria</taxon>
        <taxon>Pseudomonadati</taxon>
        <taxon>Pseudomonadota</taxon>
        <taxon>Alphaproteobacteria</taxon>
        <taxon>Acetobacterales</taxon>
        <taxon>Acetobacteraceae</taxon>
        <taxon>Kozakia</taxon>
    </lineage>
</organism>
<evidence type="ECO:0000256" key="9">
    <source>
        <dbReference type="ARBA" id="ARBA00023136"/>
    </source>
</evidence>
<keyword evidence="10" id="KW-0997">Cell inner membrane</keyword>
<dbReference type="OrthoDB" id="7304620at2"/>
<dbReference type="Pfam" id="PF03748">
    <property type="entry name" value="FliL"/>
    <property type="match status" value="1"/>
</dbReference>
<protein>
    <recommendedName>
        <fullName evidence="10">Flagellar protein FliL</fullName>
    </recommendedName>
</protein>
<dbReference type="PANTHER" id="PTHR35091:SF2">
    <property type="entry name" value="FLAGELLAR PROTEIN FLIL"/>
    <property type="match status" value="1"/>
</dbReference>
<dbReference type="KEGG" id="kba:A0U89_10050"/>
<dbReference type="STRING" id="153496.A0U89_10050"/>
<dbReference type="GO" id="GO:0005886">
    <property type="term" value="C:plasma membrane"/>
    <property type="evidence" value="ECO:0007669"/>
    <property type="project" value="UniProtKB-SubCell"/>
</dbReference>
<dbReference type="GO" id="GO:0071978">
    <property type="term" value="P:bacterial-type flagellum-dependent swarming motility"/>
    <property type="evidence" value="ECO:0007669"/>
    <property type="project" value="TreeGrafter"/>
</dbReference>